<evidence type="ECO:0000313" key="1">
    <source>
        <dbReference type="EMBL" id="MDJ1170001.1"/>
    </source>
</evidence>
<proteinExistence type="predicted"/>
<comment type="caution">
    <text evidence="1">The sequence shown here is derived from an EMBL/GenBank/DDBJ whole genome shotgun (WGS) entry which is preliminary data.</text>
</comment>
<protein>
    <submittedName>
        <fullName evidence="1">Uncharacterized protein</fullName>
    </submittedName>
</protein>
<dbReference type="Proteomes" id="UP001235303">
    <property type="component" value="Unassembled WGS sequence"/>
</dbReference>
<feature type="non-terminal residue" evidence="1">
    <location>
        <position position="1"/>
    </location>
</feature>
<sequence length="113" mass="12691">VGASRSLDFEKSGSVSLPGFREEWERLAPWISRRVGASRSLDFEKSGSVSLPGFREEWERLAPWISRGVGASRSLDFERSGSVSLPGFCQPDWILSITRVQRSKIPVQKVDRP</sequence>
<name>A0ABT7AUM3_9CYAN</name>
<organism evidence="1 2">
    <name type="scientific">Roseofilum acuticapitatum BLCC-M154</name>
    <dbReference type="NCBI Taxonomy" id="3022444"/>
    <lineage>
        <taxon>Bacteria</taxon>
        <taxon>Bacillati</taxon>
        <taxon>Cyanobacteriota</taxon>
        <taxon>Cyanophyceae</taxon>
        <taxon>Desertifilales</taxon>
        <taxon>Desertifilaceae</taxon>
        <taxon>Roseofilum</taxon>
        <taxon>Roseofilum acuticapitatum</taxon>
    </lineage>
</organism>
<accession>A0ABT7AUM3</accession>
<dbReference type="EMBL" id="JAQOSP010000077">
    <property type="protein sequence ID" value="MDJ1170001.1"/>
    <property type="molecule type" value="Genomic_DNA"/>
</dbReference>
<gene>
    <name evidence="1" type="ORF">PMG71_11240</name>
</gene>
<evidence type="ECO:0000313" key="2">
    <source>
        <dbReference type="Proteomes" id="UP001235303"/>
    </source>
</evidence>
<reference evidence="1 2" key="1">
    <citation type="submission" date="2023-01" db="EMBL/GenBank/DDBJ databases">
        <title>Novel diversity within Roseofilum (Cyanobacteria; Desertifilaceae) from marine benthic mats with descriptions of four novel species.</title>
        <authorList>
            <person name="Wang Y."/>
            <person name="Berthold D.E."/>
            <person name="Hu J."/>
            <person name="Lefler F.W."/>
            <person name="Laughinghouse H.D. IV."/>
        </authorList>
    </citation>
    <scope>NUCLEOTIDE SEQUENCE [LARGE SCALE GENOMIC DNA]</scope>
    <source>
        <strain evidence="1 2">BLCC-M154</strain>
    </source>
</reference>
<keyword evidence="2" id="KW-1185">Reference proteome</keyword>
<dbReference type="RefSeq" id="WP_283753758.1">
    <property type="nucleotide sequence ID" value="NZ_JAQOSP010000077.1"/>
</dbReference>